<sequence>MYGKARLLGSNGQYSRYPLEFFTAEMGRLGLHRLDFVPQTPHFFCGYRGHEDPARLKAALKRAGLQAAVLSPPAYRCAITAPEGEQREATLRYYESCIALAAGLGCDRLVLDASGACWDRKDELLWRSAADTLYHLCPAAQAAGVRLLLAPVMGAETPLIAESPILNTAAELDAMLHQLNHPSLGVCLDTNIMSACGDTVYDWFGRFRDKIGLVRLCDGNYHGWRAWGEGVLPMQRYLHALDAMGYRGDISLRLPGERYLAQPAYPDERALAALCGEVGA</sequence>
<dbReference type="RefSeq" id="WP_186907507.1">
    <property type="nucleotide sequence ID" value="NZ_JACOPP010000008.1"/>
</dbReference>
<dbReference type="InterPro" id="IPR013022">
    <property type="entry name" value="Xyl_isomerase-like_TIM-brl"/>
</dbReference>
<dbReference type="PANTHER" id="PTHR12110">
    <property type="entry name" value="HYDROXYPYRUVATE ISOMERASE"/>
    <property type="match status" value="1"/>
</dbReference>
<dbReference type="Gene3D" id="3.20.20.150">
    <property type="entry name" value="Divalent-metal-dependent TIM barrel enzymes"/>
    <property type="match status" value="1"/>
</dbReference>
<evidence type="ECO:0000313" key="3">
    <source>
        <dbReference type="Proteomes" id="UP000661435"/>
    </source>
</evidence>
<evidence type="ECO:0000259" key="1">
    <source>
        <dbReference type="Pfam" id="PF01261"/>
    </source>
</evidence>
<dbReference type="SUPFAM" id="SSF51658">
    <property type="entry name" value="Xylose isomerase-like"/>
    <property type="match status" value="1"/>
</dbReference>
<protein>
    <submittedName>
        <fullName evidence="2">Sugar phosphate isomerase/epimerase</fullName>
    </submittedName>
</protein>
<evidence type="ECO:0000313" key="2">
    <source>
        <dbReference type="EMBL" id="MBC5733614.1"/>
    </source>
</evidence>
<keyword evidence="2" id="KW-0413">Isomerase</keyword>
<dbReference type="AlphaFoldDB" id="A0A8J6JE76"/>
<name>A0A8J6JE76_9FIRM</name>
<reference evidence="2" key="1">
    <citation type="submission" date="2020-08" db="EMBL/GenBank/DDBJ databases">
        <title>Genome public.</title>
        <authorList>
            <person name="Liu C."/>
            <person name="Sun Q."/>
        </authorList>
    </citation>
    <scope>NUCLEOTIDE SEQUENCE</scope>
    <source>
        <strain evidence="2">NSJ-51</strain>
    </source>
</reference>
<dbReference type="Pfam" id="PF01261">
    <property type="entry name" value="AP_endonuc_2"/>
    <property type="match status" value="1"/>
</dbReference>
<dbReference type="GO" id="GO:0016853">
    <property type="term" value="F:isomerase activity"/>
    <property type="evidence" value="ECO:0007669"/>
    <property type="project" value="UniProtKB-KW"/>
</dbReference>
<organism evidence="2 3">
    <name type="scientific">Lawsonibacter hominis</name>
    <dbReference type="NCBI Taxonomy" id="2763053"/>
    <lineage>
        <taxon>Bacteria</taxon>
        <taxon>Bacillati</taxon>
        <taxon>Bacillota</taxon>
        <taxon>Clostridia</taxon>
        <taxon>Eubacteriales</taxon>
        <taxon>Oscillospiraceae</taxon>
        <taxon>Lawsonibacter</taxon>
    </lineage>
</organism>
<dbReference type="PANTHER" id="PTHR12110:SF41">
    <property type="entry name" value="INOSOSE DEHYDRATASE"/>
    <property type="match status" value="1"/>
</dbReference>
<comment type="caution">
    <text evidence="2">The sequence shown here is derived from an EMBL/GenBank/DDBJ whole genome shotgun (WGS) entry which is preliminary data.</text>
</comment>
<gene>
    <name evidence="2" type="ORF">H8S57_07710</name>
</gene>
<feature type="domain" description="Xylose isomerase-like TIM barrel" evidence="1">
    <location>
        <begin position="51"/>
        <end position="262"/>
    </location>
</feature>
<accession>A0A8J6JE76</accession>
<dbReference type="InterPro" id="IPR050312">
    <property type="entry name" value="IolE/XylAMocC-like"/>
</dbReference>
<keyword evidence="3" id="KW-1185">Reference proteome</keyword>
<dbReference type="InterPro" id="IPR036237">
    <property type="entry name" value="Xyl_isomerase-like_sf"/>
</dbReference>
<proteinExistence type="predicted"/>
<dbReference type="Proteomes" id="UP000661435">
    <property type="component" value="Unassembled WGS sequence"/>
</dbReference>
<dbReference type="EMBL" id="JACOPP010000008">
    <property type="protein sequence ID" value="MBC5733614.1"/>
    <property type="molecule type" value="Genomic_DNA"/>
</dbReference>